<dbReference type="InterPro" id="IPR036291">
    <property type="entry name" value="NAD(P)-bd_dom_sf"/>
</dbReference>
<keyword evidence="5" id="KW-1185">Reference proteome</keyword>
<dbReference type="PRINTS" id="PR00080">
    <property type="entry name" value="SDRFAMILY"/>
</dbReference>
<evidence type="ECO:0000256" key="1">
    <source>
        <dbReference type="ARBA" id="ARBA00006484"/>
    </source>
</evidence>
<dbReference type="Pfam" id="PF13561">
    <property type="entry name" value="adh_short_C2"/>
    <property type="match status" value="1"/>
</dbReference>
<comment type="caution">
    <text evidence="4">The sequence shown here is derived from an EMBL/GenBank/DDBJ whole genome shotgun (WGS) entry which is preliminary data.</text>
</comment>
<comment type="similarity">
    <text evidence="1">Belongs to the short-chain dehydrogenases/reductases (SDR) family.</text>
</comment>
<accession>A0ABS7NU48</accession>
<keyword evidence="2" id="KW-0560">Oxidoreductase</keyword>
<dbReference type="PRINTS" id="PR00081">
    <property type="entry name" value="GDHRDH"/>
</dbReference>
<reference evidence="4 5" key="1">
    <citation type="submission" date="2020-06" db="EMBL/GenBank/DDBJ databases">
        <title>Taxonomy, biology and ecology of Rhodococcus bacteria occurring in California pistachio and other woody hosts as revealed by genome sequence analyses.</title>
        <authorList>
            <person name="Gai Y."/>
            <person name="Riely B."/>
        </authorList>
    </citation>
    <scope>NUCLEOTIDE SEQUENCE [LARGE SCALE GENOMIC DNA]</scope>
    <source>
        <strain evidence="4 5">BP-284</strain>
    </source>
</reference>
<proteinExistence type="inferred from homology"/>
<dbReference type="RefSeq" id="WP_068104073.1">
    <property type="nucleotide sequence ID" value="NZ_JAAFYU010000030.1"/>
</dbReference>
<dbReference type="InterPro" id="IPR002347">
    <property type="entry name" value="SDR_fam"/>
</dbReference>
<evidence type="ECO:0000313" key="4">
    <source>
        <dbReference type="EMBL" id="MBY6321559.1"/>
    </source>
</evidence>
<protein>
    <submittedName>
        <fullName evidence="4">SDR family oxidoreductase</fullName>
    </submittedName>
</protein>
<dbReference type="Gene3D" id="3.40.50.720">
    <property type="entry name" value="NAD(P)-binding Rossmann-like Domain"/>
    <property type="match status" value="1"/>
</dbReference>
<name>A0ABS7NU48_9NOCA</name>
<gene>
    <name evidence="4" type="ORF">HQ605_12050</name>
</gene>
<evidence type="ECO:0000256" key="2">
    <source>
        <dbReference type="ARBA" id="ARBA00023002"/>
    </source>
</evidence>
<evidence type="ECO:0000259" key="3">
    <source>
        <dbReference type="SMART" id="SM00822"/>
    </source>
</evidence>
<dbReference type="SUPFAM" id="SSF51735">
    <property type="entry name" value="NAD(P)-binding Rossmann-fold domains"/>
    <property type="match status" value="1"/>
</dbReference>
<dbReference type="PANTHER" id="PTHR45024">
    <property type="entry name" value="DEHYDROGENASES, SHORT CHAIN"/>
    <property type="match status" value="1"/>
</dbReference>
<dbReference type="NCBIfam" id="NF005861">
    <property type="entry name" value="PRK07791.1"/>
    <property type="match status" value="1"/>
</dbReference>
<dbReference type="InterPro" id="IPR051687">
    <property type="entry name" value="Peroxisomal_Beta-Oxidation"/>
</dbReference>
<dbReference type="EMBL" id="JABUKG010000011">
    <property type="protein sequence ID" value="MBY6321559.1"/>
    <property type="molecule type" value="Genomic_DNA"/>
</dbReference>
<dbReference type="PROSITE" id="PS00061">
    <property type="entry name" value="ADH_SHORT"/>
    <property type="match status" value="1"/>
</dbReference>
<dbReference type="InterPro" id="IPR020904">
    <property type="entry name" value="Sc_DH/Rdtase_CS"/>
</dbReference>
<organism evidence="4 5">
    <name type="scientific">Rhodococcoides kroppenstedtii</name>
    <dbReference type="NCBI Taxonomy" id="293050"/>
    <lineage>
        <taxon>Bacteria</taxon>
        <taxon>Bacillati</taxon>
        <taxon>Actinomycetota</taxon>
        <taxon>Actinomycetes</taxon>
        <taxon>Mycobacteriales</taxon>
        <taxon>Nocardiaceae</taxon>
        <taxon>Rhodococcoides</taxon>
    </lineage>
</organism>
<dbReference type="InterPro" id="IPR057326">
    <property type="entry name" value="KR_dom"/>
</dbReference>
<dbReference type="SMART" id="SM00822">
    <property type="entry name" value="PKS_KR"/>
    <property type="match status" value="1"/>
</dbReference>
<sequence>MSGLCEGRVVVVTGAGRGIGRGHALEFAREGATVIVNDVGADVNGSGTAAGPAGEVVDLIRSMGGTARVDGSDVSDEDGARRLIESTVETYGELHALVNNAGILRDRMLVNMSAAEWDDVIRVHLRGTFLCLHHAARHWKDRSKAGAAVDARVVNTTSSSGIYGNIGQGNYGAAKAGIASLTVIAAMELARYGVTVNAVAPAALTRMTENLPGASARPTVPEGAFDESAPDNIAPLVVWLSSPEAAGVTGRVFNVRGGRISVAEGWRAGPTVDRGGRWNPGELGSVIPGLVAEAAPNAGMNGLVPETVGP</sequence>
<evidence type="ECO:0000313" key="5">
    <source>
        <dbReference type="Proteomes" id="UP001520140"/>
    </source>
</evidence>
<dbReference type="Proteomes" id="UP001520140">
    <property type="component" value="Unassembled WGS sequence"/>
</dbReference>
<dbReference type="PANTHER" id="PTHR45024:SF2">
    <property type="entry name" value="SCP2 DOMAIN-CONTAINING PROTEIN"/>
    <property type="match status" value="1"/>
</dbReference>
<feature type="domain" description="Ketoreductase" evidence="3">
    <location>
        <begin position="8"/>
        <end position="210"/>
    </location>
</feature>